<dbReference type="InterPro" id="IPR009027">
    <property type="entry name" value="Ribosomal_bL9/RNase_H1_N"/>
</dbReference>
<evidence type="ECO:0000259" key="6">
    <source>
        <dbReference type="Pfam" id="PF01281"/>
    </source>
</evidence>
<proteinExistence type="inferred from homology"/>
<evidence type="ECO:0000313" key="7">
    <source>
        <dbReference type="EMBL" id="KDO38076.1"/>
    </source>
</evidence>
<dbReference type="PaxDb" id="2711-XP_006493611.1"/>
<dbReference type="InterPro" id="IPR000244">
    <property type="entry name" value="Ribosomal_bL9"/>
</dbReference>
<reference evidence="7 8" key="1">
    <citation type="submission" date="2014-04" db="EMBL/GenBank/DDBJ databases">
        <authorList>
            <consortium name="International Citrus Genome Consortium"/>
            <person name="Gmitter F."/>
            <person name="Chen C."/>
            <person name="Farmerie W."/>
            <person name="Harkins T."/>
            <person name="Desany B."/>
            <person name="Mohiuddin M."/>
            <person name="Kodira C."/>
            <person name="Borodovsky M."/>
            <person name="Lomsadze A."/>
            <person name="Burns P."/>
            <person name="Jenkins J."/>
            <person name="Prochnik S."/>
            <person name="Shu S."/>
            <person name="Chapman J."/>
            <person name="Pitluck S."/>
            <person name="Schmutz J."/>
            <person name="Rokhsar D."/>
        </authorList>
    </citation>
    <scope>NUCLEOTIDE SEQUENCE</scope>
</reference>
<evidence type="ECO:0000256" key="2">
    <source>
        <dbReference type="ARBA" id="ARBA00022980"/>
    </source>
</evidence>
<dbReference type="STRING" id="2711.A0A067DHI3"/>
<evidence type="ECO:0000256" key="4">
    <source>
        <dbReference type="ARBA" id="ARBA00031047"/>
    </source>
</evidence>
<dbReference type="eggNOG" id="KOG4607">
    <property type="taxonomic scope" value="Eukaryota"/>
</dbReference>
<sequence>MHWMAFTQHGRNALRQITKESSDRVLHHPLLYSCQGVRYRRLEVILTTKVDKLGKAGETVKVAPGYFRNHLMPKLLAVPNIEKFAHLIREQRRICQPVEEEEVKVIRKSEDNMSREFEKAARRLENARLVLRRFPNIEKLRSRESKDVPIELRSPVTKEELVAEVSRQLSISIEPENLHLPSPLSAFGEYEVPMRLPKAIPLPEGKVQWTLNVKVRGK</sequence>
<keyword evidence="2" id="KW-0689">Ribosomal protein</keyword>
<keyword evidence="8" id="KW-1185">Reference proteome</keyword>
<comment type="similarity">
    <text evidence="1">Belongs to the bacterial ribosomal protein bL9 family.</text>
</comment>
<dbReference type="SUPFAM" id="SSF55658">
    <property type="entry name" value="L9 N-domain-like"/>
    <property type="match status" value="1"/>
</dbReference>
<keyword evidence="3" id="KW-0687">Ribonucleoprotein</keyword>
<protein>
    <recommendedName>
        <fullName evidence="5">Large ribosomal subunit protein bL9c</fullName>
    </recommendedName>
    <alternativeName>
        <fullName evidence="4">CL9</fullName>
    </alternativeName>
</protein>
<evidence type="ECO:0000256" key="3">
    <source>
        <dbReference type="ARBA" id="ARBA00023274"/>
    </source>
</evidence>
<dbReference type="GO" id="GO:0003735">
    <property type="term" value="F:structural constituent of ribosome"/>
    <property type="evidence" value="ECO:0007669"/>
    <property type="project" value="InterPro"/>
</dbReference>
<gene>
    <name evidence="7" type="ORF">CISIN_1g027812mg</name>
</gene>
<evidence type="ECO:0000256" key="1">
    <source>
        <dbReference type="ARBA" id="ARBA00010605"/>
    </source>
</evidence>
<dbReference type="InterPro" id="IPR036791">
    <property type="entry name" value="Ribosomal_bL9_C_sf"/>
</dbReference>
<organism evidence="7 8">
    <name type="scientific">Citrus sinensis</name>
    <name type="common">Sweet orange</name>
    <name type="synonym">Citrus aurantium var. sinensis</name>
    <dbReference type="NCBI Taxonomy" id="2711"/>
    <lineage>
        <taxon>Eukaryota</taxon>
        <taxon>Viridiplantae</taxon>
        <taxon>Streptophyta</taxon>
        <taxon>Embryophyta</taxon>
        <taxon>Tracheophyta</taxon>
        <taxon>Spermatophyta</taxon>
        <taxon>Magnoliopsida</taxon>
        <taxon>eudicotyledons</taxon>
        <taxon>Gunneridae</taxon>
        <taxon>Pentapetalae</taxon>
        <taxon>rosids</taxon>
        <taxon>malvids</taxon>
        <taxon>Sapindales</taxon>
        <taxon>Rutaceae</taxon>
        <taxon>Aurantioideae</taxon>
        <taxon>Citrus</taxon>
    </lineage>
</organism>
<dbReference type="Gene3D" id="3.10.430.100">
    <property type="entry name" value="Ribosomal protein L9, C-terminal domain"/>
    <property type="match status" value="1"/>
</dbReference>
<dbReference type="InterPro" id="IPR036935">
    <property type="entry name" value="Ribosomal_bL9_N_sf"/>
</dbReference>
<dbReference type="SUPFAM" id="SSF55653">
    <property type="entry name" value="Ribosomal protein L9 C-domain"/>
    <property type="match status" value="1"/>
</dbReference>
<dbReference type="Proteomes" id="UP000027120">
    <property type="component" value="Unassembled WGS sequence"/>
</dbReference>
<evidence type="ECO:0000256" key="5">
    <source>
        <dbReference type="ARBA" id="ARBA00035193"/>
    </source>
</evidence>
<dbReference type="GO" id="GO:0006412">
    <property type="term" value="P:translation"/>
    <property type="evidence" value="ECO:0007669"/>
    <property type="project" value="InterPro"/>
</dbReference>
<dbReference type="Gene3D" id="3.40.5.10">
    <property type="entry name" value="Ribosomal protein L9, N-terminal domain"/>
    <property type="match status" value="1"/>
</dbReference>
<dbReference type="GO" id="GO:0005739">
    <property type="term" value="C:mitochondrion"/>
    <property type="evidence" value="ECO:0000318"/>
    <property type="project" value="GO_Central"/>
</dbReference>
<dbReference type="PANTHER" id="PTHR21368">
    <property type="entry name" value="50S RIBOSOMAL PROTEIN L9"/>
    <property type="match status" value="1"/>
</dbReference>
<dbReference type="FunFam" id="3.40.5.10:FF:000007">
    <property type="entry name" value="50S ribosomal protein L9"/>
    <property type="match status" value="1"/>
</dbReference>
<dbReference type="EMBL" id="KK788809">
    <property type="protein sequence ID" value="KDO38076.1"/>
    <property type="molecule type" value="Genomic_DNA"/>
</dbReference>
<dbReference type="SMR" id="A0A067DHI3"/>
<dbReference type="Pfam" id="PF01281">
    <property type="entry name" value="Ribosomal_L9_N"/>
    <property type="match status" value="1"/>
</dbReference>
<dbReference type="GO" id="GO:0005840">
    <property type="term" value="C:ribosome"/>
    <property type="evidence" value="ECO:0007669"/>
    <property type="project" value="UniProtKB-KW"/>
</dbReference>
<accession>A0A067DHI3</accession>
<dbReference type="InterPro" id="IPR020070">
    <property type="entry name" value="Ribosomal_bL9_N"/>
</dbReference>
<dbReference type="AlphaFoldDB" id="A0A067DHI3"/>
<name>A0A067DHI3_CITSI</name>
<dbReference type="GO" id="GO:1990904">
    <property type="term" value="C:ribonucleoprotein complex"/>
    <property type="evidence" value="ECO:0007669"/>
    <property type="project" value="UniProtKB-KW"/>
</dbReference>
<evidence type="ECO:0000313" key="8">
    <source>
        <dbReference type="Proteomes" id="UP000027120"/>
    </source>
</evidence>
<feature type="domain" description="Ribosomal protein L9" evidence="6">
    <location>
        <begin position="43"/>
        <end position="79"/>
    </location>
</feature>